<dbReference type="SUPFAM" id="SSF52218">
    <property type="entry name" value="Flavoproteins"/>
    <property type="match status" value="1"/>
</dbReference>
<dbReference type="Gene3D" id="3.40.50.360">
    <property type="match status" value="1"/>
</dbReference>
<evidence type="ECO:0000313" key="2">
    <source>
        <dbReference type="EMBL" id="TDA39444.1"/>
    </source>
</evidence>
<dbReference type="AlphaFoldDB" id="A0A523BEX2"/>
<dbReference type="PANTHER" id="PTHR39201">
    <property type="entry name" value="EXPORTED PROTEIN-RELATED"/>
    <property type="match status" value="1"/>
</dbReference>
<organism evidence="2 3">
    <name type="scientific">Thermoproteota archaeon</name>
    <dbReference type="NCBI Taxonomy" id="2056631"/>
    <lineage>
        <taxon>Archaea</taxon>
        <taxon>Thermoproteota</taxon>
    </lineage>
</organism>
<sequence length="157" mass="17897">MKTLIVFYSRTGTTRLVAQKIAEMVKGDLEEIKDTKNRDGIIGFLRSGYESARRKLTVIAETKYDPAQYDLVVIGTPVWAGNISSPTRTYMVKNKDRIKKVAFFCTLSLKDAPNIFKEMKEACQKEPIATAMFRRKDVIGNEYADKLKEFVSKIESQ</sequence>
<dbReference type="EMBL" id="QNVH01000013">
    <property type="protein sequence ID" value="TDA39444.1"/>
    <property type="molecule type" value="Genomic_DNA"/>
</dbReference>
<protein>
    <recommendedName>
        <fullName evidence="1">Flavodoxin-like domain-containing protein</fullName>
    </recommendedName>
</protein>
<dbReference type="InterPro" id="IPR029039">
    <property type="entry name" value="Flavoprotein-like_sf"/>
</dbReference>
<dbReference type="PANTHER" id="PTHR39201:SF1">
    <property type="entry name" value="FLAVODOXIN-LIKE DOMAIN-CONTAINING PROTEIN"/>
    <property type="match status" value="1"/>
</dbReference>
<dbReference type="Proteomes" id="UP000315399">
    <property type="component" value="Unassembled WGS sequence"/>
</dbReference>
<name>A0A523BEX2_9CREN</name>
<evidence type="ECO:0000313" key="3">
    <source>
        <dbReference type="Proteomes" id="UP000315399"/>
    </source>
</evidence>
<dbReference type="PROSITE" id="PS00201">
    <property type="entry name" value="FLAVODOXIN"/>
    <property type="match status" value="1"/>
</dbReference>
<dbReference type="GO" id="GO:0009055">
    <property type="term" value="F:electron transfer activity"/>
    <property type="evidence" value="ECO:0007669"/>
    <property type="project" value="InterPro"/>
</dbReference>
<dbReference type="InterPro" id="IPR008254">
    <property type="entry name" value="Flavodoxin/NO_synth"/>
</dbReference>
<dbReference type="GO" id="GO:0010181">
    <property type="term" value="F:FMN binding"/>
    <property type="evidence" value="ECO:0007669"/>
    <property type="project" value="InterPro"/>
</dbReference>
<gene>
    <name evidence="2" type="ORF">DSO08_02255</name>
</gene>
<dbReference type="Pfam" id="PF12682">
    <property type="entry name" value="Flavodoxin_4"/>
    <property type="match status" value="1"/>
</dbReference>
<comment type="caution">
    <text evidence="2">The sequence shown here is derived from an EMBL/GenBank/DDBJ whole genome shotgun (WGS) entry which is preliminary data.</text>
</comment>
<evidence type="ECO:0000259" key="1">
    <source>
        <dbReference type="PROSITE" id="PS50902"/>
    </source>
</evidence>
<dbReference type="InterPro" id="IPR001226">
    <property type="entry name" value="Flavodoxin_CS"/>
</dbReference>
<proteinExistence type="predicted"/>
<feature type="domain" description="Flavodoxin-like" evidence="1">
    <location>
        <begin position="3"/>
        <end position="157"/>
    </location>
</feature>
<dbReference type="PROSITE" id="PS50902">
    <property type="entry name" value="FLAVODOXIN_LIKE"/>
    <property type="match status" value="1"/>
</dbReference>
<reference evidence="2 3" key="1">
    <citation type="journal article" date="2019" name="Nat. Microbiol.">
        <title>Expanding anaerobic alkane metabolism in the domain of Archaea.</title>
        <authorList>
            <person name="Wang Y."/>
            <person name="Wegener G."/>
            <person name="Hou J."/>
            <person name="Wang F."/>
            <person name="Xiao X."/>
        </authorList>
    </citation>
    <scope>NUCLEOTIDE SEQUENCE [LARGE SCALE GENOMIC DNA]</scope>
    <source>
        <strain evidence="2">WYZ-LMO10</strain>
    </source>
</reference>
<accession>A0A523BEX2</accession>